<dbReference type="EMBL" id="LAZR01038761">
    <property type="protein sequence ID" value="KKL18722.1"/>
    <property type="molecule type" value="Genomic_DNA"/>
</dbReference>
<reference evidence="1" key="1">
    <citation type="journal article" date="2015" name="Nature">
        <title>Complex archaea that bridge the gap between prokaryotes and eukaryotes.</title>
        <authorList>
            <person name="Spang A."/>
            <person name="Saw J.H."/>
            <person name="Jorgensen S.L."/>
            <person name="Zaremba-Niedzwiedzka K."/>
            <person name="Martijn J."/>
            <person name="Lind A.E."/>
            <person name="van Eijk R."/>
            <person name="Schleper C."/>
            <person name="Guy L."/>
            <person name="Ettema T.J."/>
        </authorList>
    </citation>
    <scope>NUCLEOTIDE SEQUENCE</scope>
</reference>
<sequence length="70" mass="8196">MIRDTLIWFKEYLNVWFWMPIKRVAKATWRATFGPCCDNPNLEFSEIPGASMHKCLNCGSTRIHQSSRGF</sequence>
<comment type="caution">
    <text evidence="1">The sequence shown here is derived from an EMBL/GenBank/DDBJ whole genome shotgun (WGS) entry which is preliminary data.</text>
</comment>
<protein>
    <submittedName>
        <fullName evidence="1">Uncharacterized protein</fullName>
    </submittedName>
</protein>
<name>A0A0F9BXT5_9ZZZZ</name>
<proteinExistence type="predicted"/>
<accession>A0A0F9BXT5</accession>
<gene>
    <name evidence="1" type="ORF">LCGC14_2472690</name>
</gene>
<evidence type="ECO:0000313" key="1">
    <source>
        <dbReference type="EMBL" id="KKL18722.1"/>
    </source>
</evidence>
<organism evidence="1">
    <name type="scientific">marine sediment metagenome</name>
    <dbReference type="NCBI Taxonomy" id="412755"/>
    <lineage>
        <taxon>unclassified sequences</taxon>
        <taxon>metagenomes</taxon>
        <taxon>ecological metagenomes</taxon>
    </lineage>
</organism>
<dbReference type="AlphaFoldDB" id="A0A0F9BXT5"/>